<dbReference type="PRINTS" id="PR01020">
    <property type="entry name" value="LPSBIOSNTHSS"/>
</dbReference>
<evidence type="ECO:0000256" key="1">
    <source>
        <dbReference type="ARBA" id="ARBA00022490"/>
    </source>
</evidence>
<comment type="caution">
    <text evidence="11">The sequence shown here is derived from an EMBL/GenBank/DDBJ whole genome shotgun (WGS) entry which is preliminary data.</text>
</comment>
<protein>
    <recommendedName>
        <fullName evidence="9">Phosphopantetheine adenylyltransferase</fullName>
        <ecNumber evidence="9">2.7.7.3</ecNumber>
    </recommendedName>
    <alternativeName>
        <fullName evidence="9">Dephospho-CoA pyrophosphorylase</fullName>
    </alternativeName>
    <alternativeName>
        <fullName evidence="9">Pantetheine-phosphate adenylyltransferase</fullName>
        <shortName evidence="9">PPAT</shortName>
    </alternativeName>
</protein>
<reference evidence="11" key="1">
    <citation type="submission" date="2022-07" db="EMBL/GenBank/DDBJ databases">
        <authorList>
            <person name="Jung M.-Y."/>
            <person name="Lee M."/>
        </authorList>
    </citation>
    <scope>NUCLEOTIDE SEQUENCE</scope>
    <source>
        <strain evidence="11">S8</strain>
    </source>
</reference>
<dbReference type="InterPro" id="IPR004821">
    <property type="entry name" value="Cyt_trans-like"/>
</dbReference>
<dbReference type="GO" id="GO:0004595">
    <property type="term" value="F:pantetheine-phosphate adenylyltransferase activity"/>
    <property type="evidence" value="ECO:0007669"/>
    <property type="project" value="UniProtKB-EC"/>
</dbReference>
<name>A0ABT1WQ88_9LACT</name>
<dbReference type="PANTHER" id="PTHR21342:SF1">
    <property type="entry name" value="PHOSPHOPANTETHEINE ADENYLYLTRANSFERASE"/>
    <property type="match status" value="1"/>
</dbReference>
<dbReference type="NCBIfam" id="TIGR01510">
    <property type="entry name" value="coaD_prev_kdtB"/>
    <property type="match status" value="1"/>
</dbReference>
<dbReference type="Pfam" id="PF01467">
    <property type="entry name" value="CTP_transf_like"/>
    <property type="match status" value="1"/>
</dbReference>
<dbReference type="InterPro" id="IPR014729">
    <property type="entry name" value="Rossmann-like_a/b/a_fold"/>
</dbReference>
<evidence type="ECO:0000256" key="9">
    <source>
        <dbReference type="HAMAP-Rule" id="MF_00151"/>
    </source>
</evidence>
<evidence type="ECO:0000313" key="12">
    <source>
        <dbReference type="Proteomes" id="UP001059480"/>
    </source>
</evidence>
<evidence type="ECO:0000256" key="6">
    <source>
        <dbReference type="ARBA" id="ARBA00022842"/>
    </source>
</evidence>
<keyword evidence="3 9" id="KW-0548">Nucleotidyltransferase</keyword>
<feature type="domain" description="Cytidyltransferase-like" evidence="10">
    <location>
        <begin position="6"/>
        <end position="135"/>
    </location>
</feature>
<evidence type="ECO:0000313" key="11">
    <source>
        <dbReference type="EMBL" id="MCQ9210653.1"/>
    </source>
</evidence>
<feature type="binding site" evidence="9">
    <location>
        <position position="100"/>
    </location>
    <ligand>
        <name>ATP</name>
        <dbReference type="ChEBI" id="CHEBI:30616"/>
    </ligand>
</feature>
<organism evidence="11 12">
    <name type="scientific">Granulicatella seriolae</name>
    <dbReference type="NCBI Taxonomy" id="2967226"/>
    <lineage>
        <taxon>Bacteria</taxon>
        <taxon>Bacillati</taxon>
        <taxon>Bacillota</taxon>
        <taxon>Bacilli</taxon>
        <taxon>Lactobacillales</taxon>
        <taxon>Carnobacteriaceae</taxon>
        <taxon>Granulicatella</taxon>
    </lineage>
</organism>
<feature type="binding site" evidence="9">
    <location>
        <position position="75"/>
    </location>
    <ligand>
        <name>substrate</name>
    </ligand>
</feature>
<evidence type="ECO:0000256" key="7">
    <source>
        <dbReference type="ARBA" id="ARBA00022993"/>
    </source>
</evidence>
<feature type="binding site" evidence="9">
    <location>
        <begin position="10"/>
        <end position="11"/>
    </location>
    <ligand>
        <name>ATP</name>
        <dbReference type="ChEBI" id="CHEBI:30616"/>
    </ligand>
</feature>
<comment type="similarity">
    <text evidence="9">Belongs to the bacterial CoaD family.</text>
</comment>
<dbReference type="CDD" id="cd02163">
    <property type="entry name" value="PPAT"/>
    <property type="match status" value="1"/>
</dbReference>
<accession>A0ABT1WQ88</accession>
<comment type="catalytic activity">
    <reaction evidence="8 9">
        <text>(R)-4'-phosphopantetheine + ATP + H(+) = 3'-dephospho-CoA + diphosphate</text>
        <dbReference type="Rhea" id="RHEA:19801"/>
        <dbReference type="ChEBI" id="CHEBI:15378"/>
        <dbReference type="ChEBI" id="CHEBI:30616"/>
        <dbReference type="ChEBI" id="CHEBI:33019"/>
        <dbReference type="ChEBI" id="CHEBI:57328"/>
        <dbReference type="ChEBI" id="CHEBI:61723"/>
        <dbReference type="EC" id="2.7.7.3"/>
    </reaction>
</comment>
<reference evidence="11" key="3">
    <citation type="journal article" date="2023" name="Microbiol. Resour. Announc.">
        <title>Draft Genome Sequence of Granulicatella sp. Strain S8, Isolated from a Marine Fish, Seriola quinqueradiata.</title>
        <authorList>
            <person name="Lee M."/>
            <person name="Farooq A."/>
            <person name="Jeong J.B."/>
            <person name="Jung M.Y."/>
        </authorList>
    </citation>
    <scope>NUCLEOTIDE SEQUENCE</scope>
    <source>
        <strain evidence="11">S8</strain>
    </source>
</reference>
<dbReference type="EC" id="2.7.7.3" evidence="9"/>
<gene>
    <name evidence="9 11" type="primary">coaD</name>
    <name evidence="11" type="ORF">NPA36_08835</name>
</gene>
<keyword evidence="4 9" id="KW-0547">Nucleotide-binding</keyword>
<dbReference type="EMBL" id="JANHNZ010000010">
    <property type="protein sequence ID" value="MCQ9210653.1"/>
    <property type="molecule type" value="Genomic_DNA"/>
</dbReference>
<dbReference type="NCBIfam" id="TIGR00125">
    <property type="entry name" value="cyt_tran_rel"/>
    <property type="match status" value="1"/>
</dbReference>
<dbReference type="HAMAP" id="MF_00151">
    <property type="entry name" value="PPAT_bact"/>
    <property type="match status" value="1"/>
</dbReference>
<reference evidence="11" key="2">
    <citation type="journal article" date="2023" name="Curr. Microbiol.">
        <title>Granulicatella seriolae sp. nov., a Novel Facultative Anaerobe Isolated from Yellowtail Marine Fish.</title>
        <authorList>
            <person name="Lee M."/>
            <person name="Choi Y.J."/>
            <person name="Farooq A."/>
            <person name="Jeong J.B."/>
            <person name="Jung M.Y."/>
        </authorList>
    </citation>
    <scope>NUCLEOTIDE SEQUENCE</scope>
    <source>
        <strain evidence="11">S8</strain>
    </source>
</reference>
<keyword evidence="2 9" id="KW-0808">Transferase</keyword>
<feature type="site" description="Transition state stabilizer" evidence="9">
    <location>
        <position position="18"/>
    </location>
</feature>
<comment type="function">
    <text evidence="9">Reversibly transfers an adenylyl group from ATP to 4'-phosphopantetheine, yielding dephospho-CoA (dPCoA) and pyrophosphate.</text>
</comment>
<feature type="binding site" evidence="9">
    <location>
        <position position="89"/>
    </location>
    <ligand>
        <name>substrate</name>
    </ligand>
</feature>
<dbReference type="Proteomes" id="UP001059480">
    <property type="component" value="Unassembled WGS sequence"/>
</dbReference>
<keyword evidence="1 9" id="KW-0963">Cytoplasm</keyword>
<comment type="pathway">
    <text evidence="9">Cofactor biosynthesis; coenzyme A biosynthesis; CoA from (R)-pantothenate: step 4/5.</text>
</comment>
<feature type="binding site" evidence="9">
    <location>
        <begin position="90"/>
        <end position="92"/>
    </location>
    <ligand>
        <name>ATP</name>
        <dbReference type="ChEBI" id="CHEBI:30616"/>
    </ligand>
</feature>
<feature type="binding site" evidence="9">
    <location>
        <position position="42"/>
    </location>
    <ligand>
        <name>substrate</name>
    </ligand>
</feature>
<evidence type="ECO:0000256" key="5">
    <source>
        <dbReference type="ARBA" id="ARBA00022840"/>
    </source>
</evidence>
<comment type="cofactor">
    <cofactor evidence="9">
        <name>Mg(2+)</name>
        <dbReference type="ChEBI" id="CHEBI:18420"/>
    </cofactor>
</comment>
<dbReference type="InterPro" id="IPR001980">
    <property type="entry name" value="PPAT"/>
</dbReference>
<keyword evidence="7 9" id="KW-0173">Coenzyme A biosynthesis</keyword>
<feature type="binding site" evidence="9">
    <location>
        <position position="10"/>
    </location>
    <ligand>
        <name>substrate</name>
    </ligand>
</feature>
<evidence type="ECO:0000256" key="2">
    <source>
        <dbReference type="ARBA" id="ARBA00022679"/>
    </source>
</evidence>
<proteinExistence type="inferred from homology"/>
<evidence type="ECO:0000256" key="3">
    <source>
        <dbReference type="ARBA" id="ARBA00022695"/>
    </source>
</evidence>
<dbReference type="PANTHER" id="PTHR21342">
    <property type="entry name" value="PHOSPHOPANTETHEINE ADENYLYLTRANSFERASE"/>
    <property type="match status" value="1"/>
</dbReference>
<feature type="binding site" evidence="9">
    <location>
        <begin position="125"/>
        <end position="131"/>
    </location>
    <ligand>
        <name>ATP</name>
        <dbReference type="ChEBI" id="CHEBI:30616"/>
    </ligand>
</feature>
<keyword evidence="5 9" id="KW-0067">ATP-binding</keyword>
<keyword evidence="12" id="KW-1185">Reference proteome</keyword>
<evidence type="ECO:0000256" key="8">
    <source>
        <dbReference type="ARBA" id="ARBA00029346"/>
    </source>
</evidence>
<comment type="subunit">
    <text evidence="9">Homohexamer.</text>
</comment>
<dbReference type="Gene3D" id="3.40.50.620">
    <property type="entry name" value="HUPs"/>
    <property type="match status" value="1"/>
</dbReference>
<dbReference type="RefSeq" id="WP_256945765.1">
    <property type="nucleotide sequence ID" value="NZ_JANHNZ010000010.1"/>
</dbReference>
<dbReference type="SUPFAM" id="SSF52374">
    <property type="entry name" value="Nucleotidylyl transferase"/>
    <property type="match status" value="1"/>
</dbReference>
<feature type="binding site" evidence="9">
    <location>
        <position position="18"/>
    </location>
    <ligand>
        <name>ATP</name>
        <dbReference type="ChEBI" id="CHEBI:30616"/>
    </ligand>
</feature>
<comment type="subcellular location">
    <subcellularLocation>
        <location evidence="9">Cytoplasm</location>
    </subcellularLocation>
</comment>
<evidence type="ECO:0000259" key="10">
    <source>
        <dbReference type="Pfam" id="PF01467"/>
    </source>
</evidence>
<sequence>MKRIALYPGSFDPITNGHIDLIRRSSQLYDEVVIAISFNSSKKNLFSIEERIALAKDSLKDIPNVSIIRHTGGLTVDVAASIGANVILRGIRNTQDFEYESNIATLNKTQNSSIETVVLIAAEHYRFLSSSMIKEIALFGGDISLFVPPVVEKAIYDKYKNDVKRNLHTERQ</sequence>
<keyword evidence="6 9" id="KW-0460">Magnesium</keyword>
<evidence type="ECO:0000256" key="4">
    <source>
        <dbReference type="ARBA" id="ARBA00022741"/>
    </source>
</evidence>